<accession>A0A702PBU9</accession>
<sequence length="378" mass="41815">MDNTPLPQVIQFVYQNVYHRPYMLAPEIAGDKRVLSFYLMDKQQPRQFFKTYFQRLHIATVTKNGVDYLYPLPAAAPRQFTFTYQPRYRSVSYLSSVLQGAVSSGAFTNTVQTLDYTGASTVPGESTATRRVSMADNADILVYMGTRADIDKVRRLLPEIDVPAQEVTVSGYVLEVQHTAHNGSGLQLIADLFKSRLNISIGARLDGGNILSFHTNALNAFYNLIRDDSRFRVVSNPRLTAVSGSSAQFSVGQEVPVLGAVTYQDNKPVQSVTYRNSGAIFTVKPFIYNDVINLDIEQQLSNFIKTTTGVNDSPTLIKRDIKTQVSVKDGEIIVLGGLASSKASHTSTAFSWLPVVSGHTDDSDKTDIIVVLQAKRVR</sequence>
<protein>
    <submittedName>
        <fullName evidence="3">Type II secretion system protein GspD</fullName>
    </submittedName>
</protein>
<gene>
    <name evidence="3" type="ORF">G0D74_23910</name>
</gene>
<name>A0A702PBU9_SALER</name>
<proteinExistence type="inferred from homology"/>
<dbReference type="AlphaFoldDB" id="A0A702PBU9"/>
<dbReference type="Pfam" id="PF00263">
    <property type="entry name" value="Secretin"/>
    <property type="match status" value="1"/>
</dbReference>
<reference evidence="3" key="1">
    <citation type="journal article" date="2018" name="Genome Biol.">
        <title>SKESA: strategic k-mer extension for scrupulous assemblies.</title>
        <authorList>
            <person name="Souvorov A."/>
            <person name="Agarwala R."/>
            <person name="Lipman D.J."/>
        </authorList>
    </citation>
    <scope>NUCLEOTIDE SEQUENCE</scope>
    <source>
        <strain evidence="3">12-2127</strain>
    </source>
</reference>
<dbReference type="InterPro" id="IPR050810">
    <property type="entry name" value="Bact_Secretion_Sys_Channel"/>
</dbReference>
<evidence type="ECO:0000256" key="1">
    <source>
        <dbReference type="RuleBase" id="RU004003"/>
    </source>
</evidence>
<dbReference type="PANTHER" id="PTHR30332:SF17">
    <property type="entry name" value="TYPE IV PILIATION SYSTEM PROTEIN DR_0774-RELATED"/>
    <property type="match status" value="1"/>
</dbReference>
<reference evidence="3" key="2">
    <citation type="submission" date="2018-07" db="EMBL/GenBank/DDBJ databases">
        <authorList>
            <consortium name="NCBI Pathogen Detection Project"/>
        </authorList>
    </citation>
    <scope>NUCLEOTIDE SEQUENCE</scope>
    <source>
        <strain evidence="3">12-2127</strain>
    </source>
</reference>
<dbReference type="GO" id="GO:0015627">
    <property type="term" value="C:type II protein secretion system complex"/>
    <property type="evidence" value="ECO:0007669"/>
    <property type="project" value="TreeGrafter"/>
</dbReference>
<dbReference type="PANTHER" id="PTHR30332">
    <property type="entry name" value="PROBABLE GENERAL SECRETION PATHWAY PROTEIN D"/>
    <property type="match status" value="1"/>
</dbReference>
<feature type="domain" description="Type II/III secretion system secretin-like" evidence="2">
    <location>
        <begin position="226"/>
        <end position="353"/>
    </location>
</feature>
<organism evidence="3">
    <name type="scientific">Salmonella enterica subsp. salamae</name>
    <dbReference type="NCBI Taxonomy" id="59202"/>
    <lineage>
        <taxon>Bacteria</taxon>
        <taxon>Pseudomonadati</taxon>
        <taxon>Pseudomonadota</taxon>
        <taxon>Gammaproteobacteria</taxon>
        <taxon>Enterobacterales</taxon>
        <taxon>Enterobacteriaceae</taxon>
        <taxon>Salmonella</taxon>
    </lineage>
</organism>
<evidence type="ECO:0000313" key="3">
    <source>
        <dbReference type="EMBL" id="HAC6954673.1"/>
    </source>
</evidence>
<comment type="caution">
    <text evidence="3">The sequence shown here is derived from an EMBL/GenBank/DDBJ whole genome shotgun (WGS) entry which is preliminary data.</text>
</comment>
<dbReference type="InterPro" id="IPR004846">
    <property type="entry name" value="T2SS/T3SS_dom"/>
</dbReference>
<dbReference type="EMBL" id="DAAMJT010000071">
    <property type="protein sequence ID" value="HAC6954673.1"/>
    <property type="molecule type" value="Genomic_DNA"/>
</dbReference>
<comment type="similarity">
    <text evidence="1">Belongs to the bacterial secretin family.</text>
</comment>
<dbReference type="GO" id="GO:0009306">
    <property type="term" value="P:protein secretion"/>
    <property type="evidence" value="ECO:0007669"/>
    <property type="project" value="InterPro"/>
</dbReference>
<evidence type="ECO:0000259" key="2">
    <source>
        <dbReference type="Pfam" id="PF00263"/>
    </source>
</evidence>